<evidence type="ECO:0000256" key="6">
    <source>
        <dbReference type="SAM" id="MobiDB-lite"/>
    </source>
</evidence>
<dbReference type="PROSITE" id="PS50089">
    <property type="entry name" value="ZF_RING_2"/>
    <property type="match status" value="1"/>
</dbReference>
<dbReference type="Proteomes" id="UP000789595">
    <property type="component" value="Unassembled WGS sequence"/>
</dbReference>
<dbReference type="SUPFAM" id="SSF57850">
    <property type="entry name" value="RING/U-box"/>
    <property type="match status" value="1"/>
</dbReference>
<dbReference type="Pfam" id="PF13920">
    <property type="entry name" value="zf-C3HC4_3"/>
    <property type="match status" value="1"/>
</dbReference>
<dbReference type="EMBL" id="HBIW01016414">
    <property type="protein sequence ID" value="CAE0698729.1"/>
    <property type="molecule type" value="Transcribed_RNA"/>
</dbReference>
<keyword evidence="2 4" id="KW-0863">Zinc-finger</keyword>
<evidence type="ECO:0000313" key="8">
    <source>
        <dbReference type="EMBL" id="CAE0698729.1"/>
    </source>
</evidence>
<evidence type="ECO:0000256" key="4">
    <source>
        <dbReference type="PROSITE-ProRule" id="PRU00175"/>
    </source>
</evidence>
<dbReference type="GO" id="GO:0000209">
    <property type="term" value="P:protein polyubiquitination"/>
    <property type="evidence" value="ECO:0007669"/>
    <property type="project" value="TreeGrafter"/>
</dbReference>
<dbReference type="Gene3D" id="3.30.40.10">
    <property type="entry name" value="Zinc/RING finger domain, C3HC4 (zinc finger)"/>
    <property type="match status" value="1"/>
</dbReference>
<organism evidence="8">
    <name type="scientific">Pelagomonas calceolata</name>
    <dbReference type="NCBI Taxonomy" id="35677"/>
    <lineage>
        <taxon>Eukaryota</taxon>
        <taxon>Sar</taxon>
        <taxon>Stramenopiles</taxon>
        <taxon>Ochrophyta</taxon>
        <taxon>Pelagophyceae</taxon>
        <taxon>Pelagomonadales</taxon>
        <taxon>Pelagomonadaceae</taxon>
        <taxon>Pelagomonas</taxon>
    </lineage>
</organism>
<proteinExistence type="predicted"/>
<dbReference type="AlphaFoldDB" id="A0A7S3ZZ89"/>
<feature type="domain" description="RING-type" evidence="7">
    <location>
        <begin position="66"/>
        <end position="108"/>
    </location>
</feature>
<dbReference type="OrthoDB" id="128536at2759"/>
<dbReference type="InterPro" id="IPR017907">
    <property type="entry name" value="Znf_RING_CS"/>
</dbReference>
<dbReference type="PANTHER" id="PTHR46016:SF1">
    <property type="entry name" value="RING-TYPE DOMAIN-CONTAINING PROTEIN"/>
    <property type="match status" value="1"/>
</dbReference>
<feature type="region of interest" description="Disordered" evidence="6">
    <location>
        <begin position="1"/>
        <end position="28"/>
    </location>
</feature>
<evidence type="ECO:0000256" key="1">
    <source>
        <dbReference type="ARBA" id="ARBA00022723"/>
    </source>
</evidence>
<evidence type="ECO:0000313" key="10">
    <source>
        <dbReference type="Proteomes" id="UP000789595"/>
    </source>
</evidence>
<sequence>MSEFDEEDPEIAAASAQGGYTNDENDNEGFVSLDAVKKHYRGADDDDEESDDGLDITEKLRKEMTCAVCLSLFRDPIALRCGHAYCRACAATLRLRSEPKRARCPACRAPLRKGEDEETPTSIPLRNACRLLRTAEEREADDSIQRARAAEEAAEERRREIDDALGECLVAASANDPPVGWRRIQFGKRLAVCTRNVRREGTSHRIALALRLDRWDIDHDSANFGVCVLKAEDDEDTLSEPLPVCLSTTGDDDCLIARDHADRSVVLEGENAPSFGGPWAQTAALVRGEAWFGDVDVWGGGEPWESVGDWLVLDLVDAECGLELRIAVHRSLDAQAPDESDVESAGSRSSRYESDDGFIVASDEEDAVEASADAEFSDEEPPARLTGHMSREAARAAVDSPSFLNGLGDAAGASDDSDEDEEEEPIRRKRPRR</sequence>
<dbReference type="InterPro" id="IPR013083">
    <property type="entry name" value="Znf_RING/FYVE/PHD"/>
</dbReference>
<dbReference type="PROSITE" id="PS00518">
    <property type="entry name" value="ZF_RING_1"/>
    <property type="match status" value="1"/>
</dbReference>
<dbReference type="PANTHER" id="PTHR46016">
    <property type="entry name" value="ZINC FINGER, RING/FYVE/PHD-TYPE"/>
    <property type="match status" value="1"/>
</dbReference>
<evidence type="ECO:0000256" key="2">
    <source>
        <dbReference type="ARBA" id="ARBA00022771"/>
    </source>
</evidence>
<reference evidence="9" key="2">
    <citation type="submission" date="2021-11" db="EMBL/GenBank/DDBJ databases">
        <authorList>
            <consortium name="Genoscope - CEA"/>
            <person name="William W."/>
        </authorList>
    </citation>
    <scope>NUCLEOTIDE SEQUENCE</scope>
</reference>
<feature type="compositionally biased region" description="Acidic residues" evidence="6">
    <location>
        <begin position="1"/>
        <end position="10"/>
    </location>
</feature>
<evidence type="ECO:0000313" key="9">
    <source>
        <dbReference type="EMBL" id="CAH0374140.1"/>
    </source>
</evidence>
<reference evidence="8" key="1">
    <citation type="submission" date="2021-01" db="EMBL/GenBank/DDBJ databases">
        <authorList>
            <person name="Corre E."/>
            <person name="Pelletier E."/>
            <person name="Niang G."/>
            <person name="Scheremetjew M."/>
            <person name="Finn R."/>
            <person name="Kale V."/>
            <person name="Holt S."/>
            <person name="Cochrane G."/>
            <person name="Meng A."/>
            <person name="Brown T."/>
            <person name="Cohen L."/>
        </authorList>
    </citation>
    <scope>NUCLEOTIDE SEQUENCE</scope>
    <source>
        <strain evidence="8">CCMP1756</strain>
    </source>
</reference>
<dbReference type="GO" id="GO:0008270">
    <property type="term" value="F:zinc ion binding"/>
    <property type="evidence" value="ECO:0007669"/>
    <property type="project" value="UniProtKB-KW"/>
</dbReference>
<dbReference type="GO" id="GO:0061630">
    <property type="term" value="F:ubiquitin protein ligase activity"/>
    <property type="evidence" value="ECO:0007669"/>
    <property type="project" value="TreeGrafter"/>
</dbReference>
<evidence type="ECO:0000256" key="5">
    <source>
        <dbReference type="SAM" id="Coils"/>
    </source>
</evidence>
<feature type="region of interest" description="Disordered" evidence="6">
    <location>
        <begin position="333"/>
        <end position="433"/>
    </location>
</feature>
<keyword evidence="3" id="KW-0862">Zinc</keyword>
<accession>A0A7S3ZZ89</accession>
<dbReference type="GO" id="GO:0006511">
    <property type="term" value="P:ubiquitin-dependent protein catabolic process"/>
    <property type="evidence" value="ECO:0007669"/>
    <property type="project" value="TreeGrafter"/>
</dbReference>
<keyword evidence="10" id="KW-1185">Reference proteome</keyword>
<keyword evidence="5" id="KW-0175">Coiled coil</keyword>
<dbReference type="InterPro" id="IPR001841">
    <property type="entry name" value="Znf_RING"/>
</dbReference>
<dbReference type="SMART" id="SM00184">
    <property type="entry name" value="RING"/>
    <property type="match status" value="1"/>
</dbReference>
<keyword evidence="1" id="KW-0479">Metal-binding</keyword>
<evidence type="ECO:0000259" key="7">
    <source>
        <dbReference type="PROSITE" id="PS50089"/>
    </source>
</evidence>
<evidence type="ECO:0000256" key="3">
    <source>
        <dbReference type="ARBA" id="ARBA00022833"/>
    </source>
</evidence>
<feature type="coiled-coil region" evidence="5">
    <location>
        <begin position="133"/>
        <end position="167"/>
    </location>
</feature>
<dbReference type="EMBL" id="CAKKNE010000004">
    <property type="protein sequence ID" value="CAH0374140.1"/>
    <property type="molecule type" value="Genomic_DNA"/>
</dbReference>
<name>A0A7S3ZZ89_9STRA</name>
<dbReference type="InterPro" id="IPR051438">
    <property type="entry name" value="RNF_E3_ubiq-protein_ligase"/>
</dbReference>
<protein>
    <recommendedName>
        <fullName evidence="7">RING-type domain-containing protein</fullName>
    </recommendedName>
</protein>
<feature type="compositionally biased region" description="Acidic residues" evidence="6">
    <location>
        <begin position="415"/>
        <end position="424"/>
    </location>
</feature>
<gene>
    <name evidence="8" type="ORF">PCAL00307_LOCUS14165</name>
    <name evidence="9" type="ORF">PECAL_4P14080</name>
</gene>